<gene>
    <name evidence="3" type="ORF">EI77_01412</name>
</gene>
<keyword evidence="4" id="KW-1185">Reference proteome</keyword>
<protein>
    <submittedName>
        <fullName evidence="3">Ribosome-associated heat shock protein Hsp15</fullName>
    </submittedName>
</protein>
<dbReference type="CDD" id="cd00165">
    <property type="entry name" value="S4"/>
    <property type="match status" value="1"/>
</dbReference>
<dbReference type="InterPro" id="IPR002942">
    <property type="entry name" value="S4_RNA-bd"/>
</dbReference>
<feature type="domain" description="RNA-binding S4" evidence="2">
    <location>
        <begin position="8"/>
        <end position="72"/>
    </location>
</feature>
<dbReference type="Pfam" id="PF01479">
    <property type="entry name" value="S4"/>
    <property type="match status" value="1"/>
</dbReference>
<dbReference type="OrthoDB" id="9797176at2"/>
<dbReference type="InterPro" id="IPR036986">
    <property type="entry name" value="S4_RNA-bd_sf"/>
</dbReference>
<dbReference type="AlphaFoldDB" id="A0A4R7S5L7"/>
<accession>A0A4R7S5L7</accession>
<evidence type="ECO:0000259" key="2">
    <source>
        <dbReference type="SMART" id="SM00363"/>
    </source>
</evidence>
<proteinExistence type="predicted"/>
<organism evidence="3 4">
    <name type="scientific">Prosthecobacter fusiformis</name>
    <dbReference type="NCBI Taxonomy" id="48464"/>
    <lineage>
        <taxon>Bacteria</taxon>
        <taxon>Pseudomonadati</taxon>
        <taxon>Verrucomicrobiota</taxon>
        <taxon>Verrucomicrobiia</taxon>
        <taxon>Verrucomicrobiales</taxon>
        <taxon>Verrucomicrobiaceae</taxon>
        <taxon>Prosthecobacter</taxon>
    </lineage>
</organism>
<name>A0A4R7S5L7_9BACT</name>
<keyword evidence="1" id="KW-0694">RNA-binding</keyword>
<dbReference type="PROSITE" id="PS50889">
    <property type="entry name" value="S4"/>
    <property type="match status" value="1"/>
</dbReference>
<dbReference type="EMBL" id="SOCA01000002">
    <property type="protein sequence ID" value="TDU72946.1"/>
    <property type="molecule type" value="Genomic_DNA"/>
</dbReference>
<dbReference type="SMART" id="SM00363">
    <property type="entry name" value="S4"/>
    <property type="match status" value="1"/>
</dbReference>
<evidence type="ECO:0000256" key="1">
    <source>
        <dbReference type="PROSITE-ProRule" id="PRU00182"/>
    </source>
</evidence>
<evidence type="ECO:0000313" key="4">
    <source>
        <dbReference type="Proteomes" id="UP000295662"/>
    </source>
</evidence>
<dbReference type="SUPFAM" id="SSF55174">
    <property type="entry name" value="Alpha-L RNA-binding motif"/>
    <property type="match status" value="1"/>
</dbReference>
<comment type="caution">
    <text evidence="3">The sequence shown here is derived from an EMBL/GenBank/DDBJ whole genome shotgun (WGS) entry which is preliminary data.</text>
</comment>
<dbReference type="Proteomes" id="UP000295662">
    <property type="component" value="Unassembled WGS sequence"/>
</dbReference>
<evidence type="ECO:0000313" key="3">
    <source>
        <dbReference type="EMBL" id="TDU72946.1"/>
    </source>
</evidence>
<dbReference type="GO" id="GO:0003723">
    <property type="term" value="F:RNA binding"/>
    <property type="evidence" value="ECO:0007669"/>
    <property type="project" value="UniProtKB-KW"/>
</dbReference>
<keyword evidence="3" id="KW-0346">Stress response</keyword>
<reference evidence="3 4" key="1">
    <citation type="submission" date="2019-03" db="EMBL/GenBank/DDBJ databases">
        <title>Genomic Encyclopedia of Archaeal and Bacterial Type Strains, Phase II (KMG-II): from individual species to whole genera.</title>
        <authorList>
            <person name="Goeker M."/>
        </authorList>
    </citation>
    <scope>NUCLEOTIDE SEQUENCE [LARGE SCALE GENOMIC DNA]</scope>
    <source>
        <strain evidence="3 4">ATCC 25309</strain>
    </source>
</reference>
<dbReference type="RefSeq" id="WP_133794058.1">
    <property type="nucleotide sequence ID" value="NZ_SOCA01000002.1"/>
</dbReference>
<dbReference type="Gene3D" id="3.10.290.10">
    <property type="entry name" value="RNA-binding S4 domain"/>
    <property type="match status" value="1"/>
</dbReference>
<sequence length="135" mass="15861">MSEAVQTQRADKWLHHVRVFKTRSLATQACTKGNVTLDDQPVKPARDLRAGDVIEVVRGDLRLRLRVTAFAPRRLSAPQVSEFYENLTPQEWIEKAAELRRQKELETPHEHEMVTKPNKQQLRQLREWQEQNHSM</sequence>